<keyword evidence="2" id="KW-1185">Reference proteome</keyword>
<accession>A0A8H3WSL7</accession>
<name>A0A8H3WSL7_9PEZI</name>
<organism evidence="1 2">
    <name type="scientific">Colletotrichum asianum</name>
    <dbReference type="NCBI Taxonomy" id="702518"/>
    <lineage>
        <taxon>Eukaryota</taxon>
        <taxon>Fungi</taxon>
        <taxon>Dikarya</taxon>
        <taxon>Ascomycota</taxon>
        <taxon>Pezizomycotina</taxon>
        <taxon>Sordariomycetes</taxon>
        <taxon>Hypocreomycetidae</taxon>
        <taxon>Glomerellales</taxon>
        <taxon>Glomerellaceae</taxon>
        <taxon>Colletotrichum</taxon>
        <taxon>Colletotrichum gloeosporioides species complex</taxon>
    </lineage>
</organism>
<sequence>MYSRGLVCGLNFETHSSIVCADVSSNRTVIRNVKRILHSLGNKSWTSGERERRRLDLVCT</sequence>
<dbReference type="Proteomes" id="UP000434172">
    <property type="component" value="Unassembled WGS sequence"/>
</dbReference>
<protein>
    <submittedName>
        <fullName evidence="1">Uncharacterized protein</fullName>
    </submittedName>
</protein>
<dbReference type="AlphaFoldDB" id="A0A8H3WSL7"/>
<proteinExistence type="predicted"/>
<evidence type="ECO:0000313" key="2">
    <source>
        <dbReference type="Proteomes" id="UP000434172"/>
    </source>
</evidence>
<dbReference type="EMBL" id="WOWK01000001">
    <property type="protein sequence ID" value="KAF0332404.1"/>
    <property type="molecule type" value="Genomic_DNA"/>
</dbReference>
<gene>
    <name evidence="1" type="ORF">GQ607_000420</name>
</gene>
<comment type="caution">
    <text evidence="1">The sequence shown here is derived from an EMBL/GenBank/DDBJ whole genome shotgun (WGS) entry which is preliminary data.</text>
</comment>
<reference evidence="1 2" key="1">
    <citation type="submission" date="2019-12" db="EMBL/GenBank/DDBJ databases">
        <title>A genome sequence resource for the geographically widespread anthracnose pathogen Colletotrichum asianum.</title>
        <authorList>
            <person name="Meng Y."/>
        </authorList>
    </citation>
    <scope>NUCLEOTIDE SEQUENCE [LARGE SCALE GENOMIC DNA]</scope>
    <source>
        <strain evidence="1 2">ICMP 18580</strain>
    </source>
</reference>
<evidence type="ECO:0000313" key="1">
    <source>
        <dbReference type="EMBL" id="KAF0332404.1"/>
    </source>
</evidence>